<organism evidence="2 3">
    <name type="scientific">Rhizobium subbaraonis</name>
    <dbReference type="NCBI Taxonomy" id="908946"/>
    <lineage>
        <taxon>Bacteria</taxon>
        <taxon>Pseudomonadati</taxon>
        <taxon>Pseudomonadota</taxon>
        <taxon>Alphaproteobacteria</taxon>
        <taxon>Hyphomicrobiales</taxon>
        <taxon>Rhizobiaceae</taxon>
        <taxon>Rhizobium/Agrobacterium group</taxon>
        <taxon>Rhizobium</taxon>
    </lineage>
</organism>
<sequence length="88" mass="10103">MRRGLIRHNVLGNVVGNLDAVEIDEERHDPHRVCALEFGEILWFDTHGAILPRLWTMTEAMPTMYKPTAETQSMRKRARGSRIVTSSQ</sequence>
<protein>
    <submittedName>
        <fullName evidence="2">Uncharacterized protein</fullName>
    </submittedName>
</protein>
<evidence type="ECO:0000313" key="2">
    <source>
        <dbReference type="EMBL" id="SOC45759.1"/>
    </source>
</evidence>
<dbReference type="Proteomes" id="UP000219167">
    <property type="component" value="Unassembled WGS sequence"/>
</dbReference>
<reference evidence="2 3" key="1">
    <citation type="submission" date="2017-08" db="EMBL/GenBank/DDBJ databases">
        <authorList>
            <person name="de Groot N.N."/>
        </authorList>
    </citation>
    <scope>NUCLEOTIDE SEQUENCE [LARGE SCALE GENOMIC DNA]</scope>
    <source>
        <strain evidence="2 3">JC85</strain>
    </source>
</reference>
<dbReference type="AlphaFoldDB" id="A0A285UVC5"/>
<gene>
    <name evidence="2" type="ORF">SAMN05892877_117148</name>
</gene>
<evidence type="ECO:0000313" key="3">
    <source>
        <dbReference type="Proteomes" id="UP000219167"/>
    </source>
</evidence>
<proteinExistence type="predicted"/>
<evidence type="ECO:0000256" key="1">
    <source>
        <dbReference type="SAM" id="MobiDB-lite"/>
    </source>
</evidence>
<keyword evidence="3" id="KW-1185">Reference proteome</keyword>
<name>A0A285UVC5_9HYPH</name>
<accession>A0A285UVC5</accession>
<feature type="region of interest" description="Disordered" evidence="1">
    <location>
        <begin position="67"/>
        <end position="88"/>
    </location>
</feature>
<dbReference type="EMBL" id="OBQD01000017">
    <property type="protein sequence ID" value="SOC45759.1"/>
    <property type="molecule type" value="Genomic_DNA"/>
</dbReference>